<evidence type="ECO:0000313" key="3">
    <source>
        <dbReference type="EMBL" id="RVU03270.1"/>
    </source>
</evidence>
<dbReference type="Proteomes" id="UP000282837">
    <property type="component" value="Unassembled WGS sequence"/>
</dbReference>
<sequence>MPVLSTAAYETLIASDIYVSESRFVIKAPGQRSAQVSSLANLVQTTGLSAGQEQANEVMDYIRSRTALADLDKGGSVETLFAHPDADFLSRYPMPFVKKTRESLFRYYLDMITVGLDHETGLVVLRVKGYAPKDAEGLNQRLLVLSENLVNALNERARDKQVSEAEKRVALAQQRVVKARAAMAGFRNDRALLDPAKQATGVLEVANKLVGEKAALQAQLTQMETQTPRNPAIPALRAKVAAMAQAEAGQTARAVGTTNGIASKLPNYEALYQEQEFAAQNLNAASAALETARSDATRQQYYLERVVEPAVPDEATLPHRLKTILTVLGASLCLYFVGWMFLVGILEHAPED</sequence>
<feature type="coiled-coil region" evidence="1">
    <location>
        <begin position="135"/>
        <end position="182"/>
    </location>
</feature>
<dbReference type="GO" id="GO:0004713">
    <property type="term" value="F:protein tyrosine kinase activity"/>
    <property type="evidence" value="ECO:0007669"/>
    <property type="project" value="TreeGrafter"/>
</dbReference>
<dbReference type="GO" id="GO:0005886">
    <property type="term" value="C:plasma membrane"/>
    <property type="evidence" value="ECO:0007669"/>
    <property type="project" value="TreeGrafter"/>
</dbReference>
<keyword evidence="2" id="KW-0812">Transmembrane</keyword>
<dbReference type="AlphaFoldDB" id="A0A3S3TKQ5"/>
<dbReference type="InterPro" id="IPR050445">
    <property type="entry name" value="Bact_polysacc_biosynth/exp"/>
</dbReference>
<keyword evidence="2" id="KW-0472">Membrane</keyword>
<proteinExistence type="predicted"/>
<organism evidence="3 4">
    <name type="scientific">Novosphingobium umbonatum</name>
    <dbReference type="NCBI Taxonomy" id="1908524"/>
    <lineage>
        <taxon>Bacteria</taxon>
        <taxon>Pseudomonadati</taxon>
        <taxon>Pseudomonadota</taxon>
        <taxon>Alphaproteobacteria</taxon>
        <taxon>Sphingomonadales</taxon>
        <taxon>Sphingomonadaceae</taxon>
        <taxon>Novosphingobium</taxon>
    </lineage>
</organism>
<comment type="caution">
    <text evidence="3">The sequence shown here is derived from an EMBL/GenBank/DDBJ whole genome shotgun (WGS) entry which is preliminary data.</text>
</comment>
<protein>
    <submittedName>
        <fullName evidence="3">Capsule biosynthesis protein</fullName>
    </submittedName>
</protein>
<reference evidence="3 4" key="1">
    <citation type="submission" date="2019-01" db="EMBL/GenBank/DDBJ databases">
        <authorList>
            <person name="Chen W.-M."/>
        </authorList>
    </citation>
    <scope>NUCLEOTIDE SEQUENCE [LARGE SCALE GENOMIC DNA]</scope>
    <source>
        <strain evidence="3 4">FSY-9</strain>
    </source>
</reference>
<keyword evidence="4" id="KW-1185">Reference proteome</keyword>
<evidence type="ECO:0000256" key="1">
    <source>
        <dbReference type="SAM" id="Coils"/>
    </source>
</evidence>
<dbReference type="OrthoDB" id="1523414at2"/>
<name>A0A3S3TKQ5_9SPHN</name>
<evidence type="ECO:0000256" key="2">
    <source>
        <dbReference type="SAM" id="Phobius"/>
    </source>
</evidence>
<feature type="transmembrane region" description="Helical" evidence="2">
    <location>
        <begin position="324"/>
        <end position="346"/>
    </location>
</feature>
<accession>A0A3S3TKQ5</accession>
<evidence type="ECO:0000313" key="4">
    <source>
        <dbReference type="Proteomes" id="UP000282837"/>
    </source>
</evidence>
<keyword evidence="2" id="KW-1133">Transmembrane helix</keyword>
<gene>
    <name evidence="3" type="ORF">EOE18_16795</name>
</gene>
<keyword evidence="1" id="KW-0175">Coiled coil</keyword>
<dbReference type="PANTHER" id="PTHR32309:SF13">
    <property type="entry name" value="FERRIC ENTEROBACTIN TRANSPORT PROTEIN FEPE"/>
    <property type="match status" value="1"/>
</dbReference>
<dbReference type="PANTHER" id="PTHR32309">
    <property type="entry name" value="TYROSINE-PROTEIN KINASE"/>
    <property type="match status" value="1"/>
</dbReference>
<dbReference type="EMBL" id="SACO01000018">
    <property type="protein sequence ID" value="RVU03270.1"/>
    <property type="molecule type" value="Genomic_DNA"/>
</dbReference>